<evidence type="ECO:0000256" key="2">
    <source>
        <dbReference type="ARBA" id="ARBA00008932"/>
    </source>
</evidence>
<evidence type="ECO:0000256" key="4">
    <source>
        <dbReference type="ARBA" id="ARBA00022989"/>
    </source>
</evidence>
<dbReference type="InterPro" id="IPR013783">
    <property type="entry name" value="Ig-like_fold"/>
</dbReference>
<dbReference type="PANTHER" id="PTHR10809:SF6">
    <property type="entry name" value="AT11025P-RELATED"/>
    <property type="match status" value="1"/>
</dbReference>
<organism evidence="11">
    <name type="scientific">Tetraselmis sp. GSL018</name>
    <dbReference type="NCBI Taxonomy" id="582737"/>
    <lineage>
        <taxon>Eukaryota</taxon>
        <taxon>Viridiplantae</taxon>
        <taxon>Chlorophyta</taxon>
        <taxon>core chlorophytes</taxon>
        <taxon>Chlorodendrophyceae</taxon>
        <taxon>Chlorodendrales</taxon>
        <taxon>Chlorodendraceae</taxon>
        <taxon>Tetraselmis</taxon>
    </lineage>
</organism>
<dbReference type="GO" id="GO:0005886">
    <property type="term" value="C:plasma membrane"/>
    <property type="evidence" value="ECO:0007669"/>
    <property type="project" value="TreeGrafter"/>
</dbReference>
<reference evidence="11" key="1">
    <citation type="submission" date="2014-05" db="EMBL/GenBank/DDBJ databases">
        <title>The transcriptome of the halophilic microalga Tetraselmis sp. GSL018 isolated from the Great Salt Lake, Utah.</title>
        <authorList>
            <person name="Jinkerson R.E."/>
            <person name="D'Adamo S."/>
            <person name="Posewitz M.C."/>
        </authorList>
    </citation>
    <scope>NUCLEOTIDE SEQUENCE</scope>
    <source>
        <strain evidence="11">GSL018</strain>
    </source>
</reference>
<dbReference type="GO" id="GO:0090158">
    <property type="term" value="P:endoplasmic reticulum membrane organization"/>
    <property type="evidence" value="ECO:0007669"/>
    <property type="project" value="TreeGrafter"/>
</dbReference>
<dbReference type="EMBL" id="GBEZ01026828">
    <property type="protein sequence ID" value="JAC60417.1"/>
    <property type="molecule type" value="Transcribed_RNA"/>
</dbReference>
<protein>
    <submittedName>
        <fullName evidence="11">Vesicle associated protein</fullName>
    </submittedName>
</protein>
<proteinExistence type="inferred from homology"/>
<feature type="region of interest" description="Disordered" evidence="7">
    <location>
        <begin position="128"/>
        <end position="161"/>
    </location>
</feature>
<evidence type="ECO:0000256" key="8">
    <source>
        <dbReference type="SAM" id="Phobius"/>
    </source>
</evidence>
<name>A0A061S778_9CHLO</name>
<dbReference type="InterPro" id="IPR016763">
    <property type="entry name" value="VAP"/>
</dbReference>
<dbReference type="Gene3D" id="2.60.40.10">
    <property type="entry name" value="Immunoglobulins"/>
    <property type="match status" value="1"/>
</dbReference>
<feature type="transmembrane region" description="Helical" evidence="8">
    <location>
        <begin position="216"/>
        <end position="239"/>
    </location>
</feature>
<keyword evidence="6" id="KW-0175">Coiled coil</keyword>
<dbReference type="GO" id="GO:0061817">
    <property type="term" value="P:endoplasmic reticulum-plasma membrane tethering"/>
    <property type="evidence" value="ECO:0007669"/>
    <property type="project" value="TreeGrafter"/>
</dbReference>
<evidence type="ECO:0000256" key="6">
    <source>
        <dbReference type="SAM" id="Coils"/>
    </source>
</evidence>
<dbReference type="SUPFAM" id="SSF49354">
    <property type="entry name" value="PapD-like"/>
    <property type="match status" value="1"/>
</dbReference>
<comment type="similarity">
    <text evidence="2">Belongs to the VAMP-associated protein (VAP) (TC 9.B.17) family.</text>
</comment>
<evidence type="ECO:0000313" key="10">
    <source>
        <dbReference type="EMBL" id="JAC60417.1"/>
    </source>
</evidence>
<evidence type="ECO:0000259" key="9">
    <source>
        <dbReference type="PROSITE" id="PS50202"/>
    </source>
</evidence>
<dbReference type="PANTHER" id="PTHR10809">
    <property type="entry name" value="VESICLE-ASSOCIATED MEMBRANE PROTEIN-ASSOCIATED PROTEIN"/>
    <property type="match status" value="1"/>
</dbReference>
<keyword evidence="4 8" id="KW-1133">Transmembrane helix</keyword>
<comment type="subcellular location">
    <subcellularLocation>
        <location evidence="1">Membrane</location>
        <topology evidence="1">Single-pass type IV membrane protein</topology>
    </subcellularLocation>
</comment>
<evidence type="ECO:0000313" key="11">
    <source>
        <dbReference type="EMBL" id="JAC78899.1"/>
    </source>
</evidence>
<dbReference type="InterPro" id="IPR008962">
    <property type="entry name" value="PapD-like_sf"/>
</dbReference>
<keyword evidence="3 8" id="KW-0812">Transmembrane</keyword>
<keyword evidence="5 8" id="KW-0472">Membrane</keyword>
<feature type="domain" description="MSP" evidence="9">
    <location>
        <begin position="5"/>
        <end position="127"/>
    </location>
</feature>
<dbReference type="FunFam" id="2.60.40.10:FF:000813">
    <property type="entry name" value="Vesicle-associated protein 1-1"/>
    <property type="match status" value="1"/>
</dbReference>
<gene>
    <name evidence="11" type="ORF">TSPGSL018_14031</name>
    <name evidence="10" type="ORF">TSPGSL018_29013</name>
</gene>
<evidence type="ECO:0000256" key="5">
    <source>
        <dbReference type="ARBA" id="ARBA00023136"/>
    </source>
</evidence>
<dbReference type="AlphaFoldDB" id="A0A061S778"/>
<accession>A0A061S778</accession>
<evidence type="ECO:0000256" key="1">
    <source>
        <dbReference type="ARBA" id="ARBA00004211"/>
    </source>
</evidence>
<evidence type="ECO:0000256" key="7">
    <source>
        <dbReference type="SAM" id="MobiDB-lite"/>
    </source>
</evidence>
<feature type="coiled-coil region" evidence="6">
    <location>
        <begin position="161"/>
        <end position="202"/>
    </location>
</feature>
<dbReference type="InterPro" id="IPR000535">
    <property type="entry name" value="MSP_dom"/>
</dbReference>
<dbReference type="PIRSF" id="PIRSF019693">
    <property type="entry name" value="VAMP-associated"/>
    <property type="match status" value="1"/>
</dbReference>
<dbReference type="GO" id="GO:0005789">
    <property type="term" value="C:endoplasmic reticulum membrane"/>
    <property type="evidence" value="ECO:0007669"/>
    <property type="project" value="InterPro"/>
</dbReference>
<dbReference type="Pfam" id="PF00635">
    <property type="entry name" value="Motile_Sperm"/>
    <property type="match status" value="1"/>
</dbReference>
<evidence type="ECO:0000256" key="3">
    <source>
        <dbReference type="ARBA" id="ARBA00022692"/>
    </source>
</evidence>
<dbReference type="EMBL" id="GBEZ01006505">
    <property type="protein sequence ID" value="JAC78899.1"/>
    <property type="molecule type" value="Transcribed_RNA"/>
</dbReference>
<dbReference type="PROSITE" id="PS50202">
    <property type="entry name" value="MSP"/>
    <property type="match status" value="1"/>
</dbReference>
<sequence length="242" mass="26214">MIDSNVTVTPTELRFRFELRKQIPVTLSVQNSNDVGIGFKVKTTNPKKYIVRPSTGVVSANSSSEVQVIMQAQKEEPADLSNCKDKFLVQTVHLPTEGNGTQELSPDMFSKENSANISEVKLRVLLVSPPAPPSPVPEGVEPEPSDESGRTKAGTVSQNVYSNTVDDLAAATKESNELKEQVKKLKQENSELGDKLQLLQMQSYGKPKAPSEPGKAVPGAAGFTLLHLILTAVICFLLGHFT</sequence>